<comment type="caution">
    <text evidence="20">The sequence shown here is derived from an EMBL/GenBank/DDBJ whole genome shotgun (WGS) entry which is preliminary data.</text>
</comment>
<feature type="binding site" evidence="17">
    <location>
        <position position="259"/>
    </location>
    <ligand>
        <name>FAD</name>
        <dbReference type="ChEBI" id="CHEBI:57692"/>
    </ligand>
</feature>
<dbReference type="Proteomes" id="UP001153954">
    <property type="component" value="Unassembled WGS sequence"/>
</dbReference>
<evidence type="ECO:0008006" key="22">
    <source>
        <dbReference type="Google" id="ProtNLM"/>
    </source>
</evidence>
<evidence type="ECO:0000256" key="18">
    <source>
        <dbReference type="PIRSR" id="PIRSR017205-3"/>
    </source>
</evidence>
<evidence type="ECO:0000313" key="20">
    <source>
        <dbReference type="EMBL" id="CAH2086821.1"/>
    </source>
</evidence>
<evidence type="ECO:0000256" key="9">
    <source>
        <dbReference type="ARBA" id="ARBA00022827"/>
    </source>
</evidence>
<comment type="subcellular location">
    <subcellularLocation>
        <location evidence="2">Endoplasmic reticulum membrane</location>
        <topology evidence="2">Peripheral membrane protein</topology>
        <orientation evidence="2">Lumenal side</orientation>
    </subcellularLocation>
</comment>
<dbReference type="GO" id="GO:0015035">
    <property type="term" value="F:protein-disulfide reductase activity"/>
    <property type="evidence" value="ECO:0007669"/>
    <property type="project" value="InterPro"/>
</dbReference>
<dbReference type="Pfam" id="PF04137">
    <property type="entry name" value="ERO1"/>
    <property type="match status" value="1"/>
</dbReference>
<organism evidence="20 21">
    <name type="scientific">Euphydryas editha</name>
    <name type="common">Edith's checkerspot</name>
    <dbReference type="NCBI Taxonomy" id="104508"/>
    <lineage>
        <taxon>Eukaryota</taxon>
        <taxon>Metazoa</taxon>
        <taxon>Ecdysozoa</taxon>
        <taxon>Arthropoda</taxon>
        <taxon>Hexapoda</taxon>
        <taxon>Insecta</taxon>
        <taxon>Pterygota</taxon>
        <taxon>Neoptera</taxon>
        <taxon>Endopterygota</taxon>
        <taxon>Lepidoptera</taxon>
        <taxon>Glossata</taxon>
        <taxon>Ditrysia</taxon>
        <taxon>Papilionoidea</taxon>
        <taxon>Nymphalidae</taxon>
        <taxon>Nymphalinae</taxon>
        <taxon>Euphydryas</taxon>
    </lineage>
</organism>
<evidence type="ECO:0000256" key="17">
    <source>
        <dbReference type="PIRSR" id="PIRSR017205-2"/>
    </source>
</evidence>
<evidence type="ECO:0000256" key="2">
    <source>
        <dbReference type="ARBA" id="ARBA00004367"/>
    </source>
</evidence>
<evidence type="ECO:0000256" key="11">
    <source>
        <dbReference type="ARBA" id="ARBA00023002"/>
    </source>
</evidence>
<dbReference type="GO" id="GO:0005789">
    <property type="term" value="C:endoplasmic reticulum membrane"/>
    <property type="evidence" value="ECO:0007669"/>
    <property type="project" value="UniProtKB-SubCell"/>
</dbReference>
<dbReference type="GO" id="GO:0016972">
    <property type="term" value="F:thiol oxidase activity"/>
    <property type="evidence" value="ECO:0007669"/>
    <property type="project" value="InterPro"/>
</dbReference>
<reference evidence="20" key="1">
    <citation type="submission" date="2022-03" db="EMBL/GenBank/DDBJ databases">
        <authorList>
            <person name="Tunstrom K."/>
        </authorList>
    </citation>
    <scope>NUCLEOTIDE SEQUENCE</scope>
</reference>
<keyword evidence="8" id="KW-0256">Endoplasmic reticulum</keyword>
<dbReference type="PIRSF" id="PIRSF017205">
    <property type="entry name" value="ERO1"/>
    <property type="match status" value="1"/>
</dbReference>
<dbReference type="InterPro" id="IPR007266">
    <property type="entry name" value="Ero1"/>
</dbReference>
<sequence length="543" mass="62439">MTSKLSKMAYKNCCVVFIIFALVIVQAVGYDTELYETSACDSTACFDALHGALGDCSCNVDTIDYFNNVKIFPRIQSLVTKDYFRFYKVNLKKECPFWVDDSRCAMKYCHIKTCSKESVPGYDYDNEQEEELPAAKYSSEAQTSCNSDTDHDPALGYLNMTLSAASQHEIAKWKAYDDSIGNFCECDDKDADAEYVDLSLNPERYTGYKGPSAHRIWRSIYQENCFRPKINPYESFPYVLSSDLSNMCLEKRVFYRAISGLHSSINIHLCSKFLLSEKRLGFAAPPEGEWGPNLAEFQRRFDPSQTFGEGPNWLKNLYFVYLLEMRALAKAGPYLEREDYFTGNPVEDEETRDAIRNMLGVIYKFPDHFNESLMFNGGSQAGKLKQEFRDHFWNISRIMDCVGCDKCKLWGKLQTQGLGTALKILFSGQWDSFERDSDQGKLIVRHKSQKRLQRTEIVALFNAFARLSNSIRELENFRNMLRTADDGTVFCLSQNAMKIRKAEVLKDKDTLSFILYKRYYTTIKNKSTKCRFKGTVALFTIEP</sequence>
<feature type="chain" id="PRO_5043717748" description="Ero1-like protein" evidence="19">
    <location>
        <begin position="30"/>
        <end position="543"/>
    </location>
</feature>
<feature type="active site" evidence="16">
    <location>
        <position position="407"/>
    </location>
</feature>
<proteinExistence type="inferred from homology"/>
<keyword evidence="15" id="KW-0676">Redox-active center</keyword>
<keyword evidence="11" id="KW-0560">Oxidoreductase</keyword>
<dbReference type="GO" id="GO:0034975">
    <property type="term" value="P:protein folding in endoplasmic reticulum"/>
    <property type="evidence" value="ECO:0007669"/>
    <property type="project" value="InterPro"/>
</dbReference>
<comment type="subunit">
    <text evidence="4">May function both as a monomer and a homodimer.</text>
</comment>
<comment type="similarity">
    <text evidence="3">Belongs to the EROs family.</text>
</comment>
<evidence type="ECO:0000256" key="15">
    <source>
        <dbReference type="ARBA" id="ARBA00023284"/>
    </source>
</evidence>
<dbReference type="InterPro" id="IPR037192">
    <property type="entry name" value="ERO1-like_sf"/>
</dbReference>
<keyword evidence="14" id="KW-0325">Glycoprotein</keyword>
<feature type="binding site" evidence="17">
    <location>
        <position position="217"/>
    </location>
    <ligand>
        <name>FAD</name>
        <dbReference type="ChEBI" id="CHEBI:57692"/>
    </ligand>
</feature>
<evidence type="ECO:0000256" key="6">
    <source>
        <dbReference type="ARBA" id="ARBA00022630"/>
    </source>
</evidence>
<gene>
    <name evidence="20" type="ORF">EEDITHA_LOCUS3147</name>
</gene>
<feature type="binding site" evidence="17">
    <location>
        <position position="300"/>
    </location>
    <ligand>
        <name>FAD</name>
        <dbReference type="ChEBI" id="CHEBI:57692"/>
    </ligand>
</feature>
<evidence type="ECO:0000313" key="21">
    <source>
        <dbReference type="Proteomes" id="UP001153954"/>
    </source>
</evidence>
<evidence type="ECO:0000256" key="4">
    <source>
        <dbReference type="ARBA" id="ARBA00011802"/>
    </source>
</evidence>
<dbReference type="SUPFAM" id="SSF110019">
    <property type="entry name" value="ERO1-like"/>
    <property type="match status" value="1"/>
</dbReference>
<name>A0AAU9TI53_EUPED</name>
<keyword evidence="13 18" id="KW-1015">Disulfide bond</keyword>
<evidence type="ECO:0000256" key="19">
    <source>
        <dbReference type="SAM" id="SignalP"/>
    </source>
</evidence>
<keyword evidence="12" id="KW-0472">Membrane</keyword>
<dbReference type="GO" id="GO:0071949">
    <property type="term" value="F:FAD binding"/>
    <property type="evidence" value="ECO:0007669"/>
    <property type="project" value="InterPro"/>
</dbReference>
<evidence type="ECO:0000256" key="3">
    <source>
        <dbReference type="ARBA" id="ARBA00008277"/>
    </source>
</evidence>
<accession>A0AAU9TI53</accession>
<evidence type="ECO:0000256" key="13">
    <source>
        <dbReference type="ARBA" id="ARBA00023157"/>
    </source>
</evidence>
<evidence type="ECO:0000256" key="10">
    <source>
        <dbReference type="ARBA" id="ARBA00022982"/>
    </source>
</evidence>
<feature type="disulfide bond" description="Redox-active" evidence="18">
    <location>
        <begin position="404"/>
        <end position="407"/>
    </location>
</feature>
<keyword evidence="5" id="KW-0813">Transport</keyword>
<feature type="binding site" evidence="17">
    <location>
        <position position="206"/>
    </location>
    <ligand>
        <name>FAD</name>
        <dbReference type="ChEBI" id="CHEBI:57692"/>
    </ligand>
</feature>
<feature type="binding site" evidence="17">
    <location>
        <position position="204"/>
    </location>
    <ligand>
        <name>FAD</name>
        <dbReference type="ChEBI" id="CHEBI:57692"/>
    </ligand>
</feature>
<evidence type="ECO:0000256" key="8">
    <source>
        <dbReference type="ARBA" id="ARBA00022824"/>
    </source>
</evidence>
<evidence type="ECO:0000256" key="14">
    <source>
        <dbReference type="ARBA" id="ARBA00023180"/>
    </source>
</evidence>
<feature type="binding site" evidence="17">
    <location>
        <position position="262"/>
    </location>
    <ligand>
        <name>FAD</name>
        <dbReference type="ChEBI" id="CHEBI:57692"/>
    </ligand>
</feature>
<evidence type="ECO:0000256" key="12">
    <source>
        <dbReference type="ARBA" id="ARBA00023136"/>
    </source>
</evidence>
<comment type="cofactor">
    <cofactor evidence="1 17">
        <name>FAD</name>
        <dbReference type="ChEBI" id="CHEBI:57692"/>
    </cofactor>
</comment>
<keyword evidence="10" id="KW-0249">Electron transport</keyword>
<keyword evidence="7 19" id="KW-0732">Signal</keyword>
<feature type="active site" description="Nucleophile" evidence="16">
    <location>
        <position position="404"/>
    </location>
</feature>
<evidence type="ECO:0000256" key="1">
    <source>
        <dbReference type="ARBA" id="ARBA00001974"/>
    </source>
</evidence>
<evidence type="ECO:0000256" key="7">
    <source>
        <dbReference type="ARBA" id="ARBA00022729"/>
    </source>
</evidence>
<keyword evidence="9 17" id="KW-0274">FAD</keyword>
<dbReference type="AlphaFoldDB" id="A0AAU9TI53"/>
<dbReference type="EMBL" id="CAKOGL010000005">
    <property type="protein sequence ID" value="CAH2086821.1"/>
    <property type="molecule type" value="Genomic_DNA"/>
</dbReference>
<evidence type="ECO:0000256" key="5">
    <source>
        <dbReference type="ARBA" id="ARBA00022448"/>
    </source>
</evidence>
<dbReference type="PANTHER" id="PTHR12613:SF0">
    <property type="entry name" value="ERO1-LIKE PROTEIN"/>
    <property type="match status" value="1"/>
</dbReference>
<protein>
    <recommendedName>
        <fullName evidence="22">Ero1-like protein</fullName>
    </recommendedName>
</protein>
<feature type="signal peptide" evidence="19">
    <location>
        <begin position="1"/>
        <end position="29"/>
    </location>
</feature>
<evidence type="ECO:0000256" key="16">
    <source>
        <dbReference type="PIRSR" id="PIRSR017205-1"/>
    </source>
</evidence>
<dbReference type="PANTHER" id="PTHR12613">
    <property type="entry name" value="ERO1-RELATED"/>
    <property type="match status" value="1"/>
</dbReference>
<feature type="disulfide bond" description="Redox-active" evidence="18">
    <location>
        <begin position="104"/>
        <end position="109"/>
    </location>
</feature>
<keyword evidence="21" id="KW-1185">Reference proteome</keyword>
<keyword evidence="6" id="KW-0285">Flavoprotein</keyword>